<dbReference type="InterPro" id="IPR039552">
    <property type="entry name" value="IS66_C"/>
</dbReference>
<gene>
    <name evidence="2" type="ORF">HG15A2_28180</name>
</gene>
<evidence type="ECO:0000259" key="1">
    <source>
        <dbReference type="Pfam" id="PF13817"/>
    </source>
</evidence>
<dbReference type="Pfam" id="PF13817">
    <property type="entry name" value="DDE_Tnp_IS66_C"/>
    <property type="match status" value="1"/>
</dbReference>
<feature type="domain" description="Transposase IS66 C-terminal" evidence="1">
    <location>
        <begin position="25"/>
        <end position="61"/>
    </location>
</feature>
<proteinExistence type="predicted"/>
<accession>A0A517MX88</accession>
<organism evidence="2 3">
    <name type="scientific">Adhaeretor mobilis</name>
    <dbReference type="NCBI Taxonomy" id="1930276"/>
    <lineage>
        <taxon>Bacteria</taxon>
        <taxon>Pseudomonadati</taxon>
        <taxon>Planctomycetota</taxon>
        <taxon>Planctomycetia</taxon>
        <taxon>Pirellulales</taxon>
        <taxon>Lacipirellulaceae</taxon>
        <taxon>Adhaeretor</taxon>
    </lineage>
</organism>
<evidence type="ECO:0000313" key="3">
    <source>
        <dbReference type="Proteomes" id="UP000319852"/>
    </source>
</evidence>
<reference evidence="2 3" key="1">
    <citation type="submission" date="2019-02" db="EMBL/GenBank/DDBJ databases">
        <title>Deep-cultivation of Planctomycetes and their phenomic and genomic characterization uncovers novel biology.</title>
        <authorList>
            <person name="Wiegand S."/>
            <person name="Jogler M."/>
            <person name="Boedeker C."/>
            <person name="Pinto D."/>
            <person name="Vollmers J."/>
            <person name="Rivas-Marin E."/>
            <person name="Kohn T."/>
            <person name="Peeters S.H."/>
            <person name="Heuer A."/>
            <person name="Rast P."/>
            <person name="Oberbeckmann S."/>
            <person name="Bunk B."/>
            <person name="Jeske O."/>
            <person name="Meyerdierks A."/>
            <person name="Storesund J.E."/>
            <person name="Kallscheuer N."/>
            <person name="Luecker S."/>
            <person name="Lage O.M."/>
            <person name="Pohl T."/>
            <person name="Merkel B.J."/>
            <person name="Hornburger P."/>
            <person name="Mueller R.-W."/>
            <person name="Bruemmer F."/>
            <person name="Labrenz M."/>
            <person name="Spormann A.M."/>
            <person name="Op den Camp H."/>
            <person name="Overmann J."/>
            <person name="Amann R."/>
            <person name="Jetten M.S.M."/>
            <person name="Mascher T."/>
            <person name="Medema M.H."/>
            <person name="Devos D.P."/>
            <person name="Kaster A.-K."/>
            <person name="Ovreas L."/>
            <person name="Rohde M."/>
            <person name="Galperin M.Y."/>
            <person name="Jogler C."/>
        </authorList>
    </citation>
    <scope>NUCLEOTIDE SEQUENCE [LARGE SCALE GENOMIC DNA]</scope>
    <source>
        <strain evidence="2 3">HG15A2</strain>
    </source>
</reference>
<keyword evidence="3" id="KW-1185">Reference proteome</keyword>
<dbReference type="Proteomes" id="UP000319852">
    <property type="component" value="Chromosome"/>
</dbReference>
<sequence length="80" mass="9096">MAIGRKNWLFAGNGAAAENHARFWSLIASCERHKVDPQRYLTSVLAKIGATPRDELEQFLPDVWKREDQEEPPSQDMALS</sequence>
<dbReference type="KEGG" id="amob:HG15A2_28180"/>
<protein>
    <recommendedName>
        <fullName evidence="1">Transposase IS66 C-terminal domain-containing protein</fullName>
    </recommendedName>
</protein>
<dbReference type="AlphaFoldDB" id="A0A517MX88"/>
<dbReference type="EMBL" id="CP036263">
    <property type="protein sequence ID" value="QDS99495.1"/>
    <property type="molecule type" value="Genomic_DNA"/>
</dbReference>
<name>A0A517MX88_9BACT</name>
<evidence type="ECO:0000313" key="2">
    <source>
        <dbReference type="EMBL" id="QDS99495.1"/>
    </source>
</evidence>